<dbReference type="EMBL" id="KZ305022">
    <property type="protein sequence ID" value="PIA58277.1"/>
    <property type="molecule type" value="Genomic_DNA"/>
</dbReference>
<dbReference type="Gene3D" id="2.60.40.150">
    <property type="entry name" value="C2 domain"/>
    <property type="match status" value="1"/>
</dbReference>
<dbReference type="SUPFAM" id="SSF49562">
    <property type="entry name" value="C2 domain (Calcium/lipid-binding domain, CaLB)"/>
    <property type="match status" value="1"/>
</dbReference>
<dbReference type="SMART" id="SM00239">
    <property type="entry name" value="C2"/>
    <property type="match status" value="1"/>
</dbReference>
<dbReference type="InterPro" id="IPR000008">
    <property type="entry name" value="C2_dom"/>
</dbReference>
<organism evidence="2 3">
    <name type="scientific">Aquilegia coerulea</name>
    <name type="common">Rocky mountain columbine</name>
    <dbReference type="NCBI Taxonomy" id="218851"/>
    <lineage>
        <taxon>Eukaryota</taxon>
        <taxon>Viridiplantae</taxon>
        <taxon>Streptophyta</taxon>
        <taxon>Embryophyta</taxon>
        <taxon>Tracheophyta</taxon>
        <taxon>Spermatophyta</taxon>
        <taxon>Magnoliopsida</taxon>
        <taxon>Ranunculales</taxon>
        <taxon>Ranunculaceae</taxon>
        <taxon>Thalictroideae</taxon>
        <taxon>Aquilegia</taxon>
    </lineage>
</organism>
<evidence type="ECO:0000313" key="3">
    <source>
        <dbReference type="Proteomes" id="UP000230069"/>
    </source>
</evidence>
<protein>
    <recommendedName>
        <fullName evidence="1">C2 domain-containing protein</fullName>
    </recommendedName>
</protein>
<sequence length="199" mass="21650">MEKLSSSTTTSSRSLEITIISAEDLRNNGHSIKKKKNVFVTVETSPNHSRSTSMDSEGGSFPYWNKKLDVPLPYSVKHIRLDVKCLSTTIGVRIIGSVSIPVSDILEDYVSPHCLHYVSYRLTSPNGYHNGIINFSIRMMGSEYSPPMLPKMGNQQAAGNKSSYAYGSMLPSGIQASAPYESNGSTSVTGIPVSKGYGF</sequence>
<dbReference type="PROSITE" id="PS50004">
    <property type="entry name" value="C2"/>
    <property type="match status" value="1"/>
</dbReference>
<gene>
    <name evidence="2" type="ORF">AQUCO_00500305v1</name>
</gene>
<evidence type="ECO:0000259" key="1">
    <source>
        <dbReference type="PROSITE" id="PS50004"/>
    </source>
</evidence>
<dbReference type="FunCoup" id="A0A2G5ERJ9">
    <property type="interactions" value="182"/>
</dbReference>
<evidence type="ECO:0000313" key="2">
    <source>
        <dbReference type="EMBL" id="PIA58277.1"/>
    </source>
</evidence>
<dbReference type="InterPro" id="IPR044750">
    <property type="entry name" value="C2_SRC2/BAP"/>
</dbReference>
<dbReference type="PANTHER" id="PTHR32246:SF17">
    <property type="entry name" value="BON1-ASSOCIATED PROTEIN 2"/>
    <property type="match status" value="1"/>
</dbReference>
<dbReference type="InterPro" id="IPR035892">
    <property type="entry name" value="C2_domain_sf"/>
</dbReference>
<proteinExistence type="predicted"/>
<dbReference type="STRING" id="218851.A0A2G5ERJ9"/>
<dbReference type="Proteomes" id="UP000230069">
    <property type="component" value="Unassembled WGS sequence"/>
</dbReference>
<dbReference type="InParanoid" id="A0A2G5ERJ9"/>
<dbReference type="AlphaFoldDB" id="A0A2G5ERJ9"/>
<dbReference type="OrthoDB" id="884464at2759"/>
<dbReference type="CDD" id="cd04051">
    <property type="entry name" value="C2_SRC2_like"/>
    <property type="match status" value="1"/>
</dbReference>
<feature type="domain" description="C2" evidence="1">
    <location>
        <begin position="1"/>
        <end position="115"/>
    </location>
</feature>
<dbReference type="GO" id="GO:0006952">
    <property type="term" value="P:defense response"/>
    <property type="evidence" value="ECO:0007669"/>
    <property type="project" value="InterPro"/>
</dbReference>
<dbReference type="PANTHER" id="PTHR32246">
    <property type="entry name" value="INGRESSION PROTEIN FIC1"/>
    <property type="match status" value="1"/>
</dbReference>
<dbReference type="Pfam" id="PF00168">
    <property type="entry name" value="C2"/>
    <property type="match status" value="1"/>
</dbReference>
<accession>A0A2G5ERJ9</accession>
<reference evidence="2 3" key="1">
    <citation type="submission" date="2017-09" db="EMBL/GenBank/DDBJ databases">
        <title>WGS assembly of Aquilegia coerulea Goldsmith.</title>
        <authorList>
            <person name="Hodges S."/>
            <person name="Kramer E."/>
            <person name="Nordborg M."/>
            <person name="Tomkins J."/>
            <person name="Borevitz J."/>
            <person name="Derieg N."/>
            <person name="Yan J."/>
            <person name="Mihaltcheva S."/>
            <person name="Hayes R.D."/>
            <person name="Rokhsar D."/>
        </authorList>
    </citation>
    <scope>NUCLEOTIDE SEQUENCE [LARGE SCALE GENOMIC DNA]</scope>
    <source>
        <strain evidence="3">cv. Goldsmith</strain>
    </source>
</reference>
<keyword evidence="3" id="KW-1185">Reference proteome</keyword>
<name>A0A2G5ERJ9_AQUCA</name>